<comment type="caution">
    <text evidence="13">The sequence shown here is derived from an EMBL/GenBank/DDBJ whole genome shotgun (WGS) entry which is preliminary data.</text>
</comment>
<dbReference type="GO" id="GO:0005524">
    <property type="term" value="F:ATP binding"/>
    <property type="evidence" value="ECO:0007669"/>
    <property type="project" value="UniProtKB-KW"/>
</dbReference>
<reference evidence="13" key="1">
    <citation type="journal article" date="2020" name="ISME J.">
        <title>Gammaproteobacteria mediating utilization of methyl-, sulfur- and petroleum organic compounds in deep ocean hydrothermal plumes.</title>
        <authorList>
            <person name="Zhou Z."/>
            <person name="Liu Y."/>
            <person name="Pan J."/>
            <person name="Cron B.R."/>
            <person name="Toner B.M."/>
            <person name="Anantharaman K."/>
            <person name="Breier J.A."/>
            <person name="Dick G.J."/>
            <person name="Li M."/>
        </authorList>
    </citation>
    <scope>NUCLEOTIDE SEQUENCE</scope>
    <source>
        <strain evidence="13">SZUA-1501</strain>
    </source>
</reference>
<dbReference type="Pfam" id="PF01467">
    <property type="entry name" value="CTP_transf_like"/>
    <property type="match status" value="1"/>
</dbReference>
<comment type="function">
    <text evidence="1 11">Catalyzes the reversible adenylation of nicotinate mononucleotide (NaMN) to nicotinic acid adenine dinucleotide (NaAD).</text>
</comment>
<keyword evidence="6 11" id="KW-0548">Nucleotidyltransferase</keyword>
<dbReference type="HAMAP" id="MF_00244">
    <property type="entry name" value="NaMN_adenylyltr"/>
    <property type="match status" value="1"/>
</dbReference>
<evidence type="ECO:0000313" key="14">
    <source>
        <dbReference type="Proteomes" id="UP000606463"/>
    </source>
</evidence>
<keyword evidence="7 11" id="KW-0547">Nucleotide-binding</keyword>
<dbReference type="NCBIfam" id="NF000840">
    <property type="entry name" value="PRK00071.1-3"/>
    <property type="match status" value="1"/>
</dbReference>
<dbReference type="Proteomes" id="UP000606463">
    <property type="component" value="Unassembled WGS sequence"/>
</dbReference>
<evidence type="ECO:0000313" key="13">
    <source>
        <dbReference type="EMBL" id="HIP98438.1"/>
    </source>
</evidence>
<evidence type="ECO:0000256" key="11">
    <source>
        <dbReference type="HAMAP-Rule" id="MF_00244"/>
    </source>
</evidence>
<keyword evidence="9 11" id="KW-0520">NAD</keyword>
<evidence type="ECO:0000256" key="8">
    <source>
        <dbReference type="ARBA" id="ARBA00022840"/>
    </source>
</evidence>
<proteinExistence type="inferred from homology"/>
<dbReference type="InterPro" id="IPR005248">
    <property type="entry name" value="NadD/NMNAT"/>
</dbReference>
<evidence type="ECO:0000256" key="4">
    <source>
        <dbReference type="ARBA" id="ARBA00022642"/>
    </source>
</evidence>
<evidence type="ECO:0000256" key="7">
    <source>
        <dbReference type="ARBA" id="ARBA00022741"/>
    </source>
</evidence>
<dbReference type="EC" id="2.7.7.18" evidence="11"/>
<comment type="catalytic activity">
    <reaction evidence="10 11">
        <text>nicotinate beta-D-ribonucleotide + ATP + H(+) = deamido-NAD(+) + diphosphate</text>
        <dbReference type="Rhea" id="RHEA:22860"/>
        <dbReference type="ChEBI" id="CHEBI:15378"/>
        <dbReference type="ChEBI" id="CHEBI:30616"/>
        <dbReference type="ChEBI" id="CHEBI:33019"/>
        <dbReference type="ChEBI" id="CHEBI:57502"/>
        <dbReference type="ChEBI" id="CHEBI:58437"/>
        <dbReference type="EC" id="2.7.7.18"/>
    </reaction>
</comment>
<dbReference type="InterPro" id="IPR014729">
    <property type="entry name" value="Rossmann-like_a/b/a_fold"/>
</dbReference>
<keyword evidence="8 11" id="KW-0067">ATP-binding</keyword>
<dbReference type="AlphaFoldDB" id="A0A9D1CGE9"/>
<dbReference type="GO" id="GO:0004515">
    <property type="term" value="F:nicotinate-nucleotide adenylyltransferase activity"/>
    <property type="evidence" value="ECO:0007669"/>
    <property type="project" value="UniProtKB-UniRule"/>
</dbReference>
<dbReference type="NCBIfam" id="TIGR00482">
    <property type="entry name" value="nicotinate (nicotinamide) nucleotide adenylyltransferase"/>
    <property type="match status" value="1"/>
</dbReference>
<evidence type="ECO:0000256" key="5">
    <source>
        <dbReference type="ARBA" id="ARBA00022679"/>
    </source>
</evidence>
<gene>
    <name evidence="11 13" type="primary">nadD</name>
    <name evidence="13" type="ORF">EYH37_03640</name>
</gene>
<dbReference type="PANTHER" id="PTHR39321">
    <property type="entry name" value="NICOTINATE-NUCLEOTIDE ADENYLYLTRANSFERASE-RELATED"/>
    <property type="match status" value="1"/>
</dbReference>
<comment type="pathway">
    <text evidence="2 11">Cofactor biosynthesis; NAD(+) biosynthesis; deamido-NAD(+) from nicotinate D-ribonucleotide: step 1/1.</text>
</comment>
<evidence type="ECO:0000256" key="9">
    <source>
        <dbReference type="ARBA" id="ARBA00023027"/>
    </source>
</evidence>
<dbReference type="InterPro" id="IPR004821">
    <property type="entry name" value="Cyt_trans-like"/>
</dbReference>
<keyword evidence="5 11" id="KW-0808">Transferase</keyword>
<evidence type="ECO:0000256" key="3">
    <source>
        <dbReference type="ARBA" id="ARBA00009014"/>
    </source>
</evidence>
<sequence length="194" mass="23068">MLLFFGGSFDPVHIGHLILARDVMEHFGYQKVIFIPTYLSPFKENHGASSQDRVEMLKLAIHRISQFDIETYEVEKKGKSYTIETVFYLLEKYNLQKVDWLMGDDTFLSLHRWHRAKELLSYLNPVVVLRRFSPKEVETYRKKILGLENLKFYSARRLDISSTEIRNRVKKGLDISFLVPWEVEEYIKKKGLYR</sequence>
<dbReference type="PANTHER" id="PTHR39321:SF3">
    <property type="entry name" value="PHOSPHOPANTETHEINE ADENYLYLTRANSFERASE"/>
    <property type="match status" value="1"/>
</dbReference>
<organism evidence="13 14">
    <name type="scientific">Aquifex aeolicus</name>
    <dbReference type="NCBI Taxonomy" id="63363"/>
    <lineage>
        <taxon>Bacteria</taxon>
        <taxon>Pseudomonadati</taxon>
        <taxon>Aquificota</taxon>
        <taxon>Aquificia</taxon>
        <taxon>Aquificales</taxon>
        <taxon>Aquificaceae</taxon>
        <taxon>Aquifex</taxon>
    </lineage>
</organism>
<comment type="similarity">
    <text evidence="3 11">Belongs to the NadD family.</text>
</comment>
<evidence type="ECO:0000256" key="6">
    <source>
        <dbReference type="ARBA" id="ARBA00022695"/>
    </source>
</evidence>
<feature type="domain" description="Cytidyltransferase-like" evidence="12">
    <location>
        <begin position="4"/>
        <end position="168"/>
    </location>
</feature>
<name>A0A9D1CGE9_AQUAO</name>
<evidence type="ECO:0000256" key="10">
    <source>
        <dbReference type="ARBA" id="ARBA00048721"/>
    </source>
</evidence>
<protein>
    <recommendedName>
        <fullName evidence="11">Probable nicotinate-nucleotide adenylyltransferase</fullName>
        <ecNumber evidence="11">2.7.7.18</ecNumber>
    </recommendedName>
    <alternativeName>
        <fullName evidence="11">Deamido-NAD(+) diphosphorylase</fullName>
    </alternativeName>
    <alternativeName>
        <fullName evidence="11">Deamido-NAD(+) pyrophosphorylase</fullName>
    </alternativeName>
    <alternativeName>
        <fullName evidence="11">Nicotinate mononucleotide adenylyltransferase</fullName>
        <shortName evidence="11">NaMN adenylyltransferase</shortName>
    </alternativeName>
</protein>
<evidence type="ECO:0000256" key="2">
    <source>
        <dbReference type="ARBA" id="ARBA00005019"/>
    </source>
</evidence>
<dbReference type="CDD" id="cd02165">
    <property type="entry name" value="NMNAT"/>
    <property type="match status" value="1"/>
</dbReference>
<accession>A0A9D1CGE9</accession>
<dbReference type="EMBL" id="DQVE01000038">
    <property type="protein sequence ID" value="HIP98438.1"/>
    <property type="molecule type" value="Genomic_DNA"/>
</dbReference>
<dbReference type="NCBIfam" id="TIGR00125">
    <property type="entry name" value="cyt_tran_rel"/>
    <property type="match status" value="1"/>
</dbReference>
<dbReference type="Gene3D" id="3.40.50.620">
    <property type="entry name" value="HUPs"/>
    <property type="match status" value="1"/>
</dbReference>
<dbReference type="SUPFAM" id="SSF52374">
    <property type="entry name" value="Nucleotidylyl transferase"/>
    <property type="match status" value="1"/>
</dbReference>
<dbReference type="GO" id="GO:0009435">
    <property type="term" value="P:NAD+ biosynthetic process"/>
    <property type="evidence" value="ECO:0007669"/>
    <property type="project" value="UniProtKB-UniRule"/>
</dbReference>
<keyword evidence="4 11" id="KW-0662">Pyridine nucleotide biosynthesis</keyword>
<evidence type="ECO:0000256" key="1">
    <source>
        <dbReference type="ARBA" id="ARBA00002324"/>
    </source>
</evidence>
<evidence type="ECO:0000259" key="12">
    <source>
        <dbReference type="Pfam" id="PF01467"/>
    </source>
</evidence>